<dbReference type="Proteomes" id="UP000197138">
    <property type="component" value="Unassembled WGS sequence"/>
</dbReference>
<feature type="compositionally biased region" description="Polar residues" evidence="1">
    <location>
        <begin position="128"/>
        <end position="140"/>
    </location>
</feature>
<accession>A0A218W6W8</accession>
<gene>
    <name evidence="2" type="ORF">CDL15_Pgr023582</name>
</gene>
<organism evidence="2 3">
    <name type="scientific">Punica granatum</name>
    <name type="common">Pomegranate</name>
    <dbReference type="NCBI Taxonomy" id="22663"/>
    <lineage>
        <taxon>Eukaryota</taxon>
        <taxon>Viridiplantae</taxon>
        <taxon>Streptophyta</taxon>
        <taxon>Embryophyta</taxon>
        <taxon>Tracheophyta</taxon>
        <taxon>Spermatophyta</taxon>
        <taxon>Magnoliopsida</taxon>
        <taxon>eudicotyledons</taxon>
        <taxon>Gunneridae</taxon>
        <taxon>Pentapetalae</taxon>
        <taxon>rosids</taxon>
        <taxon>malvids</taxon>
        <taxon>Myrtales</taxon>
        <taxon>Lythraceae</taxon>
        <taxon>Punica</taxon>
    </lineage>
</organism>
<feature type="region of interest" description="Disordered" evidence="1">
    <location>
        <begin position="121"/>
        <end position="140"/>
    </location>
</feature>
<dbReference type="AlphaFoldDB" id="A0A218W6W8"/>
<reference evidence="3" key="1">
    <citation type="journal article" date="2017" name="Plant J.">
        <title>The pomegranate (Punica granatum L.) genome and the genomics of punicalagin biosynthesis.</title>
        <authorList>
            <person name="Qin G."/>
            <person name="Xu C."/>
            <person name="Ming R."/>
            <person name="Tang H."/>
            <person name="Guyot R."/>
            <person name="Kramer E.M."/>
            <person name="Hu Y."/>
            <person name="Yi X."/>
            <person name="Qi Y."/>
            <person name="Xu X."/>
            <person name="Gao Z."/>
            <person name="Pan H."/>
            <person name="Jian J."/>
            <person name="Tian Y."/>
            <person name="Yue Z."/>
            <person name="Xu Y."/>
        </authorList>
    </citation>
    <scope>NUCLEOTIDE SEQUENCE [LARGE SCALE GENOMIC DNA]</scope>
    <source>
        <strain evidence="3">cv. Dabenzi</strain>
    </source>
</reference>
<feature type="region of interest" description="Disordered" evidence="1">
    <location>
        <begin position="63"/>
        <end position="91"/>
    </location>
</feature>
<evidence type="ECO:0000313" key="3">
    <source>
        <dbReference type="Proteomes" id="UP000197138"/>
    </source>
</evidence>
<protein>
    <submittedName>
        <fullName evidence="2">Uncharacterized protein</fullName>
    </submittedName>
</protein>
<evidence type="ECO:0000313" key="2">
    <source>
        <dbReference type="EMBL" id="OWM68617.1"/>
    </source>
</evidence>
<sequence length="140" mass="15281">MATTSGGQLGVGSHRPCIKIPSGATMVMSDPKLAQSGLFLARSILFDLCRSIRVNPSLFSSNNHHGHLRRSVRSREPPTLPQNSIRSHHGDVRPETCAVGLEISSGVYLCYSGLFKPKQPKLDPPTVQPNFLQSHPISRD</sequence>
<comment type="caution">
    <text evidence="2">The sequence shown here is derived from an EMBL/GenBank/DDBJ whole genome shotgun (WGS) entry which is preliminary data.</text>
</comment>
<name>A0A218W6W8_PUNGR</name>
<proteinExistence type="predicted"/>
<dbReference type="EMBL" id="MTKT01004950">
    <property type="protein sequence ID" value="OWM68617.1"/>
    <property type="molecule type" value="Genomic_DNA"/>
</dbReference>
<evidence type="ECO:0000256" key="1">
    <source>
        <dbReference type="SAM" id="MobiDB-lite"/>
    </source>
</evidence>